<dbReference type="Gene3D" id="3.40.630.30">
    <property type="match status" value="1"/>
</dbReference>
<proteinExistence type="predicted"/>
<dbReference type="InterPro" id="IPR016181">
    <property type="entry name" value="Acyl_CoA_acyltransferase"/>
</dbReference>
<evidence type="ECO:0000256" key="1">
    <source>
        <dbReference type="ARBA" id="ARBA00022679"/>
    </source>
</evidence>
<dbReference type="EMBL" id="AAAICE010000075">
    <property type="protein sequence ID" value="EAC3883669.1"/>
    <property type="molecule type" value="Genomic_DNA"/>
</dbReference>
<feature type="region of interest" description="Disordered" evidence="3">
    <location>
        <begin position="166"/>
        <end position="185"/>
    </location>
</feature>
<protein>
    <submittedName>
        <fullName evidence="5">GNAT family N-acetyltransferase</fullName>
    </submittedName>
</protein>
<dbReference type="PANTHER" id="PTHR43877">
    <property type="entry name" value="AMINOALKYLPHOSPHONATE N-ACETYLTRANSFERASE-RELATED-RELATED"/>
    <property type="match status" value="1"/>
</dbReference>
<keyword evidence="2" id="KW-0012">Acyltransferase</keyword>
<evidence type="ECO:0000313" key="6">
    <source>
        <dbReference type="Proteomes" id="UP000356407"/>
    </source>
</evidence>
<feature type="domain" description="N-acetyltransferase" evidence="4">
    <location>
        <begin position="3"/>
        <end position="163"/>
    </location>
</feature>
<dbReference type="AlphaFoldDB" id="A0AA86YGB1"/>
<organism evidence="5 6">
    <name type="scientific">Listeria monocytogenes</name>
    <dbReference type="NCBI Taxonomy" id="1639"/>
    <lineage>
        <taxon>Bacteria</taxon>
        <taxon>Bacillati</taxon>
        <taxon>Bacillota</taxon>
        <taxon>Bacilli</taxon>
        <taxon>Bacillales</taxon>
        <taxon>Listeriaceae</taxon>
        <taxon>Listeria</taxon>
    </lineage>
</organism>
<dbReference type="InterPro" id="IPR050832">
    <property type="entry name" value="Bact_Acetyltransf"/>
</dbReference>
<dbReference type="InterPro" id="IPR000182">
    <property type="entry name" value="GNAT_dom"/>
</dbReference>
<evidence type="ECO:0000259" key="4">
    <source>
        <dbReference type="PROSITE" id="PS51186"/>
    </source>
</evidence>
<dbReference type="Pfam" id="PF00583">
    <property type="entry name" value="Acetyltransf_1"/>
    <property type="match status" value="1"/>
</dbReference>
<dbReference type="Proteomes" id="UP000356407">
    <property type="component" value="Unassembled WGS sequence"/>
</dbReference>
<sequence>MKPIFRSIQSQDDAPLAAIIRKSLTDHQLAVPGTAYFDPELDHLSEFYAADPASRHYFVVTDESGTLLGGGGLAAYDSEGQIAELQKFYLSDAAKGQRLSYPLLAKIEAKAFELGYRQLYLESHHSLEAALHVYQKAGYRALSQPLLAAQHTTMDRFYVKTLEPQQPNQCNSTHGLDGANGKTIE</sequence>
<reference evidence="5 6" key="1">
    <citation type="submission" date="2018-08" db="EMBL/GenBank/DDBJ databases">
        <authorList>
            <consortium name="GenomeTrakr: Next Generation Sequencing Network for Food Pathogen Tracability"/>
        </authorList>
    </citation>
    <scope>NUCLEOTIDE SEQUENCE [LARGE SCALE GENOMIC DNA]</scope>
    <source>
        <strain evidence="5 6">CFSAN060999</strain>
    </source>
</reference>
<dbReference type="SUPFAM" id="SSF55729">
    <property type="entry name" value="Acyl-CoA N-acyltransferases (Nat)"/>
    <property type="match status" value="1"/>
</dbReference>
<evidence type="ECO:0000256" key="2">
    <source>
        <dbReference type="ARBA" id="ARBA00023315"/>
    </source>
</evidence>
<name>A0AA86YGB1_LISMN</name>
<dbReference type="GO" id="GO:0016747">
    <property type="term" value="F:acyltransferase activity, transferring groups other than amino-acyl groups"/>
    <property type="evidence" value="ECO:0007669"/>
    <property type="project" value="InterPro"/>
</dbReference>
<gene>
    <name evidence="5" type="ORF">B4X68_16870</name>
</gene>
<keyword evidence="1" id="KW-0808">Transferase</keyword>
<evidence type="ECO:0000256" key="3">
    <source>
        <dbReference type="SAM" id="MobiDB-lite"/>
    </source>
</evidence>
<accession>A0AA86YGB1</accession>
<dbReference type="PROSITE" id="PS51186">
    <property type="entry name" value="GNAT"/>
    <property type="match status" value="1"/>
</dbReference>
<evidence type="ECO:0000313" key="5">
    <source>
        <dbReference type="EMBL" id="EAC3883669.1"/>
    </source>
</evidence>
<comment type="caution">
    <text evidence="5">The sequence shown here is derived from an EMBL/GenBank/DDBJ whole genome shotgun (WGS) entry which is preliminary data.</text>
</comment>
<dbReference type="PANTHER" id="PTHR43877:SF2">
    <property type="entry name" value="AMINOALKYLPHOSPHONATE N-ACETYLTRANSFERASE-RELATED"/>
    <property type="match status" value="1"/>
</dbReference>